<evidence type="ECO:0000256" key="6">
    <source>
        <dbReference type="SAM" id="Coils"/>
    </source>
</evidence>
<reference evidence="9 10" key="1">
    <citation type="journal article" date="2006" name="Int. J. Syst. Evol. Microbiol.">
        <title>Myroides pelagicus sp. nov., isolated from seawater in Thailand.</title>
        <authorList>
            <person name="Yoon J."/>
            <person name="Maneerat S."/>
            <person name="Kawai F."/>
            <person name="Yokota A."/>
        </authorList>
    </citation>
    <scope>NUCLEOTIDE SEQUENCE [LARGE SCALE GENOMIC DNA]</scope>
    <source>
        <strain evidence="9 10">SM1T</strain>
    </source>
</reference>
<dbReference type="PANTHER" id="PTHR30349">
    <property type="entry name" value="PHAGE INTEGRASE-RELATED"/>
    <property type="match status" value="1"/>
</dbReference>
<dbReference type="InterPro" id="IPR035386">
    <property type="entry name" value="Arm-DNA-bind_5"/>
</dbReference>
<dbReference type="PANTHER" id="PTHR30349:SF64">
    <property type="entry name" value="PROPHAGE INTEGRASE INTD-RELATED"/>
    <property type="match status" value="1"/>
</dbReference>
<dbReference type="CDD" id="cd01185">
    <property type="entry name" value="INTN1_C_like"/>
    <property type="match status" value="1"/>
</dbReference>
<gene>
    <name evidence="9" type="ORF">GJV77_14075</name>
</gene>
<feature type="coiled-coil region" evidence="6">
    <location>
        <begin position="275"/>
        <end position="302"/>
    </location>
</feature>
<dbReference type="InterPro" id="IPR044068">
    <property type="entry name" value="CB"/>
</dbReference>
<dbReference type="Pfam" id="PF00589">
    <property type="entry name" value="Phage_integrase"/>
    <property type="match status" value="1"/>
</dbReference>
<evidence type="ECO:0000313" key="10">
    <source>
        <dbReference type="Proteomes" id="UP000488936"/>
    </source>
</evidence>
<dbReference type="Gene3D" id="1.10.150.130">
    <property type="match status" value="1"/>
</dbReference>
<dbReference type="PROSITE" id="PS51898">
    <property type="entry name" value="TYR_RECOMBINASE"/>
    <property type="match status" value="1"/>
</dbReference>
<dbReference type="PROSITE" id="PS51900">
    <property type="entry name" value="CB"/>
    <property type="match status" value="1"/>
</dbReference>
<dbReference type="InterPro" id="IPR002104">
    <property type="entry name" value="Integrase_catalytic"/>
</dbReference>
<dbReference type="EMBL" id="WMJY01000055">
    <property type="protein sequence ID" value="MTH30999.1"/>
    <property type="molecule type" value="Genomic_DNA"/>
</dbReference>
<dbReference type="GO" id="GO:0015074">
    <property type="term" value="P:DNA integration"/>
    <property type="evidence" value="ECO:0007669"/>
    <property type="project" value="UniProtKB-KW"/>
</dbReference>
<dbReference type="InterPro" id="IPR025269">
    <property type="entry name" value="SAM-like_dom"/>
</dbReference>
<organism evidence="9 10">
    <name type="scientific">Myroides pelagicus</name>
    <dbReference type="NCBI Taxonomy" id="270914"/>
    <lineage>
        <taxon>Bacteria</taxon>
        <taxon>Pseudomonadati</taxon>
        <taxon>Bacteroidota</taxon>
        <taxon>Flavobacteriia</taxon>
        <taxon>Flavobacteriales</taxon>
        <taxon>Flavobacteriaceae</taxon>
        <taxon>Myroides</taxon>
    </lineage>
</organism>
<comment type="caution">
    <text evidence="9">The sequence shown here is derived from an EMBL/GenBank/DDBJ whole genome shotgun (WGS) entry which is preliminary data.</text>
</comment>
<dbReference type="SUPFAM" id="SSF56349">
    <property type="entry name" value="DNA breaking-rejoining enzymes"/>
    <property type="match status" value="1"/>
</dbReference>
<evidence type="ECO:0000256" key="3">
    <source>
        <dbReference type="ARBA" id="ARBA00023125"/>
    </source>
</evidence>
<dbReference type="InterPro" id="IPR013762">
    <property type="entry name" value="Integrase-like_cat_sf"/>
</dbReference>
<keyword evidence="2" id="KW-0229">DNA integration</keyword>
<keyword evidence="6" id="KW-0175">Coiled coil</keyword>
<comment type="similarity">
    <text evidence="1">Belongs to the 'phage' integrase family.</text>
</comment>
<evidence type="ECO:0000256" key="4">
    <source>
        <dbReference type="ARBA" id="ARBA00023172"/>
    </source>
</evidence>
<keyword evidence="10" id="KW-1185">Reference proteome</keyword>
<dbReference type="GO" id="GO:0003677">
    <property type="term" value="F:DNA binding"/>
    <property type="evidence" value="ECO:0007669"/>
    <property type="project" value="UniProtKB-UniRule"/>
</dbReference>
<dbReference type="InterPro" id="IPR011010">
    <property type="entry name" value="DNA_brk_join_enz"/>
</dbReference>
<evidence type="ECO:0000259" key="8">
    <source>
        <dbReference type="PROSITE" id="PS51900"/>
    </source>
</evidence>
<dbReference type="GO" id="GO:0006310">
    <property type="term" value="P:DNA recombination"/>
    <property type="evidence" value="ECO:0007669"/>
    <property type="project" value="UniProtKB-KW"/>
</dbReference>
<dbReference type="Pfam" id="PF13102">
    <property type="entry name" value="Phage_int_SAM_5"/>
    <property type="match status" value="1"/>
</dbReference>
<evidence type="ECO:0000256" key="1">
    <source>
        <dbReference type="ARBA" id="ARBA00008857"/>
    </source>
</evidence>
<dbReference type="Pfam" id="PF17293">
    <property type="entry name" value="Arm-DNA-bind_5"/>
    <property type="match status" value="1"/>
</dbReference>
<dbReference type="RefSeq" id="WP_155036965.1">
    <property type="nucleotide sequence ID" value="NZ_JBHTIG010000035.1"/>
</dbReference>
<dbReference type="InterPro" id="IPR010998">
    <property type="entry name" value="Integrase_recombinase_N"/>
</dbReference>
<keyword evidence="4" id="KW-0233">DNA recombination</keyword>
<dbReference type="InterPro" id="IPR050090">
    <property type="entry name" value="Tyrosine_recombinase_XerCD"/>
</dbReference>
<dbReference type="OrthoDB" id="1098628at2"/>
<feature type="domain" description="Core-binding (CB)" evidence="8">
    <location>
        <begin position="97"/>
        <end position="178"/>
    </location>
</feature>
<name>A0A7K1GRH0_9FLAO</name>
<evidence type="ECO:0000259" key="7">
    <source>
        <dbReference type="PROSITE" id="PS51898"/>
    </source>
</evidence>
<dbReference type="Proteomes" id="UP000488936">
    <property type="component" value="Unassembled WGS sequence"/>
</dbReference>
<dbReference type="Gene3D" id="1.10.443.10">
    <property type="entry name" value="Intergrase catalytic core"/>
    <property type="match status" value="1"/>
</dbReference>
<protein>
    <submittedName>
        <fullName evidence="9">Tyrosine-type recombinase/integrase</fullName>
    </submittedName>
</protein>
<proteinExistence type="inferred from homology"/>
<dbReference type="AlphaFoldDB" id="A0A7K1GRH0"/>
<evidence type="ECO:0000313" key="9">
    <source>
        <dbReference type="EMBL" id="MTH30999.1"/>
    </source>
</evidence>
<evidence type="ECO:0000256" key="5">
    <source>
        <dbReference type="PROSITE-ProRule" id="PRU01248"/>
    </source>
</evidence>
<sequence length="381" mass="45765">MRNVGLTYKDKRKQFATGLFVKPKLWQNTKQKVHPPTEENEFINSKLSLIKNKINQAFLFLELQKTDFSVEQIYKQYIGETQDKDKSLIDAFYYHNNRMKKLIDIEISLNTLEKYIQTLNHLIDFLWFKYKKKDFLLKELRYSFITDFEFYLKTEKKFQPNTIIKTIQRFRRVIKVAIAQEYLFKDPFILYKPQKQKKEIIYLNQAELKKLENYNFSQKRIERVRDMFVFCCYTGLAYNEMNELSRKHIIKEFDNNLWIKMTRRKTSKTLSIPLLPRALELLKKLENKKEEQEKLLPKISNQRFNSYLKEIAFIVGIDKLLTHHTARKTFATTVLLYNDVPIEIVSKLLGHSKITMTQEHYGKIVNTKVSEHINRLSSKLK</sequence>
<accession>A0A7K1GRH0</accession>
<keyword evidence="3 5" id="KW-0238">DNA-binding</keyword>
<evidence type="ECO:0000256" key="2">
    <source>
        <dbReference type="ARBA" id="ARBA00022908"/>
    </source>
</evidence>
<feature type="domain" description="Tyr recombinase" evidence="7">
    <location>
        <begin position="198"/>
        <end position="374"/>
    </location>
</feature>